<gene>
    <name evidence="1" type="ORF">SAMN05421684_0026</name>
</gene>
<accession>A0A1H3KBC5</accession>
<name>A0A1H3KBC5_9ACTN</name>
<keyword evidence="2" id="KW-1185">Reference proteome</keyword>
<dbReference type="AlphaFoldDB" id="A0A1H3KBC5"/>
<dbReference type="STRING" id="137265.SAMN05421684_0026"/>
<dbReference type="RefSeq" id="WP_090785803.1">
    <property type="nucleotide sequence ID" value="NZ_BOND01000038.1"/>
</dbReference>
<proteinExistence type="predicted"/>
<sequence>MMSLLVHAYVRGPAGEMLFLDGPAGSDLAGPTTARTGIYGAPCVVALGARMLPMLATQDVYAETAAELDALDADCVLLLDNLGYVSASVGRDPDFLTQRLTNIADAINRARSAGGSVVIW</sequence>
<organism evidence="1 2">
    <name type="scientific">Asanoa ishikariensis</name>
    <dbReference type="NCBI Taxonomy" id="137265"/>
    <lineage>
        <taxon>Bacteria</taxon>
        <taxon>Bacillati</taxon>
        <taxon>Actinomycetota</taxon>
        <taxon>Actinomycetes</taxon>
        <taxon>Micromonosporales</taxon>
        <taxon>Micromonosporaceae</taxon>
        <taxon>Asanoa</taxon>
    </lineage>
</organism>
<dbReference type="OrthoDB" id="2617571at2"/>
<evidence type="ECO:0000313" key="1">
    <source>
        <dbReference type="EMBL" id="SDY48898.1"/>
    </source>
</evidence>
<reference evidence="2" key="1">
    <citation type="submission" date="2016-10" db="EMBL/GenBank/DDBJ databases">
        <authorList>
            <person name="Varghese N."/>
            <person name="Submissions S."/>
        </authorList>
    </citation>
    <scope>NUCLEOTIDE SEQUENCE [LARGE SCALE GENOMIC DNA]</scope>
    <source>
        <strain evidence="2">DSM 44718</strain>
    </source>
</reference>
<protein>
    <submittedName>
        <fullName evidence="1">Uncharacterized protein</fullName>
    </submittedName>
</protein>
<evidence type="ECO:0000313" key="2">
    <source>
        <dbReference type="Proteomes" id="UP000199632"/>
    </source>
</evidence>
<dbReference type="Proteomes" id="UP000199632">
    <property type="component" value="Unassembled WGS sequence"/>
</dbReference>
<dbReference type="EMBL" id="FNQB01000001">
    <property type="protein sequence ID" value="SDY48898.1"/>
    <property type="molecule type" value="Genomic_DNA"/>
</dbReference>